<keyword evidence="3" id="KW-1185">Reference proteome</keyword>
<accession>A0A3Q1G8A6</accession>
<reference evidence="2" key="1">
    <citation type="submission" date="2025-08" db="UniProtKB">
        <authorList>
            <consortium name="Ensembl"/>
        </authorList>
    </citation>
    <scope>IDENTIFICATION</scope>
</reference>
<protein>
    <submittedName>
        <fullName evidence="2">Uncharacterized protein</fullName>
    </submittedName>
</protein>
<proteinExistence type="predicted"/>
<dbReference type="Ensembl" id="ENSAPOT00000004204.1">
    <property type="protein sequence ID" value="ENSAPOP00000026248.1"/>
    <property type="gene ID" value="ENSAPOG00000009909.1"/>
</dbReference>
<evidence type="ECO:0000313" key="3">
    <source>
        <dbReference type="Proteomes" id="UP000257200"/>
    </source>
</evidence>
<keyword evidence="1" id="KW-0472">Membrane</keyword>
<keyword evidence="1" id="KW-0812">Transmembrane</keyword>
<reference evidence="2" key="2">
    <citation type="submission" date="2025-09" db="UniProtKB">
        <authorList>
            <consortium name="Ensembl"/>
        </authorList>
    </citation>
    <scope>IDENTIFICATION</scope>
</reference>
<sequence length="72" mass="7775">INLKLSAPHVDEKSTKVLYIFSPLAFAPISAGVWALIKFVAVGCLARLGYGGGGVMTQNCVKIFPLFKHLRT</sequence>
<keyword evidence="1" id="KW-1133">Transmembrane helix</keyword>
<evidence type="ECO:0000313" key="2">
    <source>
        <dbReference type="Ensembl" id="ENSAPOP00000026248.1"/>
    </source>
</evidence>
<evidence type="ECO:0000256" key="1">
    <source>
        <dbReference type="SAM" id="Phobius"/>
    </source>
</evidence>
<name>A0A3Q1G8A6_9TELE</name>
<dbReference type="InParanoid" id="A0A3Q1G8A6"/>
<dbReference type="AlphaFoldDB" id="A0A3Q1G8A6"/>
<feature type="transmembrane region" description="Helical" evidence="1">
    <location>
        <begin position="17"/>
        <end position="37"/>
    </location>
</feature>
<dbReference type="Proteomes" id="UP000257200">
    <property type="component" value="Unplaced"/>
</dbReference>
<organism evidence="2 3">
    <name type="scientific">Acanthochromis polyacanthus</name>
    <name type="common">spiny chromis</name>
    <dbReference type="NCBI Taxonomy" id="80966"/>
    <lineage>
        <taxon>Eukaryota</taxon>
        <taxon>Metazoa</taxon>
        <taxon>Chordata</taxon>
        <taxon>Craniata</taxon>
        <taxon>Vertebrata</taxon>
        <taxon>Euteleostomi</taxon>
        <taxon>Actinopterygii</taxon>
        <taxon>Neopterygii</taxon>
        <taxon>Teleostei</taxon>
        <taxon>Neoteleostei</taxon>
        <taxon>Acanthomorphata</taxon>
        <taxon>Ovalentaria</taxon>
        <taxon>Pomacentridae</taxon>
        <taxon>Acanthochromis</taxon>
    </lineage>
</organism>